<protein>
    <submittedName>
        <fullName evidence="1">Uncharacterized protein</fullName>
    </submittedName>
</protein>
<organism evidence="1 2">
    <name type="scientific">Cudoniella acicularis</name>
    <dbReference type="NCBI Taxonomy" id="354080"/>
    <lineage>
        <taxon>Eukaryota</taxon>
        <taxon>Fungi</taxon>
        <taxon>Dikarya</taxon>
        <taxon>Ascomycota</taxon>
        <taxon>Pezizomycotina</taxon>
        <taxon>Leotiomycetes</taxon>
        <taxon>Helotiales</taxon>
        <taxon>Tricladiaceae</taxon>
        <taxon>Cudoniella</taxon>
    </lineage>
</organism>
<dbReference type="AlphaFoldDB" id="A0A8H4RRK0"/>
<evidence type="ECO:0000313" key="2">
    <source>
        <dbReference type="Proteomes" id="UP000566819"/>
    </source>
</evidence>
<sequence length="150" mass="17033">MAQTSQQGTLSWEKIDSKEGVTFEVGRTEYELAAKAKVEEAANNDKEFFGLFEGKKSFDIQVRWVVGVDKLIPTTQDVLDKTAISAYNLTTNGNRNIGFEYYLEFNNTKNYNFYFYDESGDSYQVDCFITGNHSVKFNSPKPTIVRITGS</sequence>
<name>A0A8H4RRK0_9HELO</name>
<accession>A0A8H4RRK0</accession>
<proteinExistence type="predicted"/>
<keyword evidence="2" id="KW-1185">Reference proteome</keyword>
<reference evidence="1 2" key="1">
    <citation type="submission" date="2020-03" db="EMBL/GenBank/DDBJ databases">
        <title>Draft Genome Sequence of Cudoniella acicularis.</title>
        <authorList>
            <person name="Buettner E."/>
            <person name="Kellner H."/>
        </authorList>
    </citation>
    <scope>NUCLEOTIDE SEQUENCE [LARGE SCALE GENOMIC DNA]</scope>
    <source>
        <strain evidence="1 2">DSM 108380</strain>
    </source>
</reference>
<dbReference type="OrthoDB" id="3200925at2759"/>
<dbReference type="Proteomes" id="UP000566819">
    <property type="component" value="Unassembled WGS sequence"/>
</dbReference>
<gene>
    <name evidence="1" type="ORF">G7Y89_g3348</name>
</gene>
<comment type="caution">
    <text evidence="1">The sequence shown here is derived from an EMBL/GenBank/DDBJ whole genome shotgun (WGS) entry which is preliminary data.</text>
</comment>
<dbReference type="EMBL" id="JAAMPI010000161">
    <property type="protein sequence ID" value="KAF4634759.1"/>
    <property type="molecule type" value="Genomic_DNA"/>
</dbReference>
<evidence type="ECO:0000313" key="1">
    <source>
        <dbReference type="EMBL" id="KAF4634759.1"/>
    </source>
</evidence>